<dbReference type="Proteomes" id="UP001419268">
    <property type="component" value="Unassembled WGS sequence"/>
</dbReference>
<keyword evidence="1" id="KW-1133">Transmembrane helix</keyword>
<keyword evidence="1" id="KW-0812">Transmembrane</keyword>
<gene>
    <name evidence="2" type="ORF">Scep_012197</name>
</gene>
<dbReference type="AlphaFoldDB" id="A0AAP0P790"/>
<protein>
    <submittedName>
        <fullName evidence="2">Uncharacterized protein</fullName>
    </submittedName>
</protein>
<evidence type="ECO:0000313" key="2">
    <source>
        <dbReference type="EMBL" id="KAK9132669.1"/>
    </source>
</evidence>
<name>A0AAP0P790_9MAGN</name>
<reference evidence="2 3" key="1">
    <citation type="submission" date="2024-01" db="EMBL/GenBank/DDBJ databases">
        <title>Genome assemblies of Stephania.</title>
        <authorList>
            <person name="Yang L."/>
        </authorList>
    </citation>
    <scope>NUCLEOTIDE SEQUENCE [LARGE SCALE GENOMIC DNA]</scope>
    <source>
        <strain evidence="2">JXDWG</strain>
        <tissue evidence="2">Leaf</tissue>
    </source>
</reference>
<keyword evidence="1" id="KW-0472">Membrane</keyword>
<proteinExistence type="predicted"/>
<dbReference type="EMBL" id="JBBNAG010000005">
    <property type="protein sequence ID" value="KAK9132669.1"/>
    <property type="molecule type" value="Genomic_DNA"/>
</dbReference>
<organism evidence="2 3">
    <name type="scientific">Stephania cephalantha</name>
    <dbReference type="NCBI Taxonomy" id="152367"/>
    <lineage>
        <taxon>Eukaryota</taxon>
        <taxon>Viridiplantae</taxon>
        <taxon>Streptophyta</taxon>
        <taxon>Embryophyta</taxon>
        <taxon>Tracheophyta</taxon>
        <taxon>Spermatophyta</taxon>
        <taxon>Magnoliopsida</taxon>
        <taxon>Ranunculales</taxon>
        <taxon>Menispermaceae</taxon>
        <taxon>Menispermoideae</taxon>
        <taxon>Cissampelideae</taxon>
        <taxon>Stephania</taxon>
    </lineage>
</organism>
<comment type="caution">
    <text evidence="2">The sequence shown here is derived from an EMBL/GenBank/DDBJ whole genome shotgun (WGS) entry which is preliminary data.</text>
</comment>
<feature type="transmembrane region" description="Helical" evidence="1">
    <location>
        <begin position="39"/>
        <end position="70"/>
    </location>
</feature>
<evidence type="ECO:0000256" key="1">
    <source>
        <dbReference type="SAM" id="Phobius"/>
    </source>
</evidence>
<keyword evidence="3" id="KW-1185">Reference proteome</keyword>
<accession>A0AAP0P790</accession>
<sequence>MVFSIFAGIFTNKLGALIKWWGALSGPQAKSQWGKGSNVFIAFTVHGFLLVSSSSPFLLMYVLTVVLFSLRSPLSLSLN</sequence>
<evidence type="ECO:0000313" key="3">
    <source>
        <dbReference type="Proteomes" id="UP001419268"/>
    </source>
</evidence>